<evidence type="ECO:0000256" key="2">
    <source>
        <dbReference type="SAM" id="SignalP"/>
    </source>
</evidence>
<evidence type="ECO:0000313" key="7">
    <source>
        <dbReference type="Proteomes" id="UP001596220"/>
    </source>
</evidence>
<evidence type="ECO:0000313" key="6">
    <source>
        <dbReference type="EMBL" id="MFC6089662.1"/>
    </source>
</evidence>
<dbReference type="Gene3D" id="3.30.379.10">
    <property type="entry name" value="Chitobiase/beta-hexosaminidase domain 2-like"/>
    <property type="match status" value="1"/>
</dbReference>
<dbReference type="PANTHER" id="PTHR12872">
    <property type="entry name" value="ALPHA-N-ACETYLGLUCOSAMINIDASE"/>
    <property type="match status" value="1"/>
</dbReference>
<dbReference type="Gene3D" id="3.20.20.80">
    <property type="entry name" value="Glycosidases"/>
    <property type="match status" value="1"/>
</dbReference>
<gene>
    <name evidence="6" type="ORF">ACFP3R_10305</name>
</gene>
<dbReference type="Pfam" id="PF12972">
    <property type="entry name" value="NAGLU_C"/>
    <property type="match status" value="1"/>
</dbReference>
<dbReference type="Gene3D" id="1.20.120.670">
    <property type="entry name" value="N-acetyl-b-d-glucoasminidase"/>
    <property type="match status" value="1"/>
</dbReference>
<keyword evidence="7" id="KW-1185">Reference proteome</keyword>
<protein>
    <submittedName>
        <fullName evidence="6">Alpha-N-acetylglucosaminidase</fullName>
    </submittedName>
</protein>
<feature type="domain" description="Alpha-N-acetylglucosaminidase C-terminal" evidence="5">
    <location>
        <begin position="475"/>
        <end position="736"/>
    </location>
</feature>
<dbReference type="Pfam" id="PF05089">
    <property type="entry name" value="NAGLU"/>
    <property type="match status" value="1"/>
</dbReference>
<reference evidence="7" key="1">
    <citation type="journal article" date="2019" name="Int. J. Syst. Evol. Microbiol.">
        <title>The Global Catalogue of Microorganisms (GCM) 10K type strain sequencing project: providing services to taxonomists for standard genome sequencing and annotation.</title>
        <authorList>
            <consortium name="The Broad Institute Genomics Platform"/>
            <consortium name="The Broad Institute Genome Sequencing Center for Infectious Disease"/>
            <person name="Wu L."/>
            <person name="Ma J."/>
        </authorList>
    </citation>
    <scope>NUCLEOTIDE SEQUENCE [LARGE SCALE GENOMIC DNA]</scope>
    <source>
        <strain evidence="7">CGMCC 4.7246</strain>
    </source>
</reference>
<dbReference type="InterPro" id="IPR024240">
    <property type="entry name" value="NAGLU_N"/>
</dbReference>
<keyword evidence="1" id="KW-0378">Hydrolase</keyword>
<proteinExistence type="predicted"/>
<accession>A0ABW1P4Q3</accession>
<dbReference type="InterPro" id="IPR007781">
    <property type="entry name" value="NAGLU"/>
</dbReference>
<dbReference type="InterPro" id="IPR006311">
    <property type="entry name" value="TAT_signal"/>
</dbReference>
<evidence type="ECO:0000256" key="1">
    <source>
        <dbReference type="ARBA" id="ARBA00022801"/>
    </source>
</evidence>
<dbReference type="Proteomes" id="UP001596220">
    <property type="component" value="Unassembled WGS sequence"/>
</dbReference>
<dbReference type="InterPro" id="IPR024732">
    <property type="entry name" value="NAGLU_C"/>
</dbReference>
<dbReference type="PROSITE" id="PS51318">
    <property type="entry name" value="TAT"/>
    <property type="match status" value="1"/>
</dbReference>
<dbReference type="RefSeq" id="WP_380635005.1">
    <property type="nucleotide sequence ID" value="NZ_JBHSQO010000008.1"/>
</dbReference>
<dbReference type="EMBL" id="JBHSQO010000008">
    <property type="protein sequence ID" value="MFC6089662.1"/>
    <property type="molecule type" value="Genomic_DNA"/>
</dbReference>
<dbReference type="InterPro" id="IPR024733">
    <property type="entry name" value="NAGLU_tim-barrel"/>
</dbReference>
<feature type="signal peptide" evidence="2">
    <location>
        <begin position="1"/>
        <end position="20"/>
    </location>
</feature>
<feature type="chain" id="PRO_5046792844" evidence="2">
    <location>
        <begin position="21"/>
        <end position="744"/>
    </location>
</feature>
<feature type="domain" description="Alpha-N-acetylglucosaminidase N-terminal" evidence="4">
    <location>
        <begin position="35"/>
        <end position="118"/>
    </location>
</feature>
<sequence length="744" mass="82639">MTAVTRRTFLLVSLAAGSLAAAGRASSSPSGDDSAAVREAIERLLGSDAAEQFVLDELAPAAGEADVFEIGGSRGEVRLAGSGGVALMSGLRWWLEHVAGGHLSTNGDRTALPDDLPAPAQSVRRSTELVERYSNNFTSFGYTSPFWGWSEWERELDRLAMSGVNRALTLVGQEIVWYEAFQHFGLSGTEVRRWIAQPAHQPWQWFGEITGYDEADNAHCGPVSRTLLGRRAQLGRRIADRMRELGITPVFPAFAGHVPDRVFAERNPDAHVVAQGNYAGHPRPYWLDCTDPLYPAVAERFYRAQAEHFGTTTHYSTDLFHEVGDDELPALLDGADLARAGVAVQTSLERAVPGARWLLQGWHSNPRRVLLDAVDRERVVVLDMDSDDSRKWQHTEAYWGAPWCWGTINNFGGRLGMFGNLVEPGRTLPAGRVDPARRRLVGMAVVPEGTHHNPVVADLLAEVPWHREPIDLAAWVRDYARRRYGADDPRAAAAWDILLRTAYAHSATGHTSGEGPHETPFAAEPALVVGSASMWGPDRWRYDPSEFAPCLEHLLAVAPPLRDSAPYRYDLVDVTRQVLANRARLLLDRLRAAHESGDREGVARHSARFLRALDLSEEVLGTHEDWLLGRWLAQARSWGSTGAEANALEREARTLITTWSAPAAPALREYANRDWHGLLSGYYRPRWERFFEVLVNTGEPPVFQDWAERGHAWARGRERYRTRPAGDTFDTAARIAAALVEDPL</sequence>
<keyword evidence="2" id="KW-0732">Signal</keyword>
<organism evidence="6 7">
    <name type="scientific">Saccharothrix lopnurensis</name>
    <dbReference type="NCBI Taxonomy" id="1670621"/>
    <lineage>
        <taxon>Bacteria</taxon>
        <taxon>Bacillati</taxon>
        <taxon>Actinomycetota</taxon>
        <taxon>Actinomycetes</taxon>
        <taxon>Pseudonocardiales</taxon>
        <taxon>Pseudonocardiaceae</taxon>
        <taxon>Saccharothrix</taxon>
    </lineage>
</organism>
<comment type="caution">
    <text evidence="6">The sequence shown here is derived from an EMBL/GenBank/DDBJ whole genome shotgun (WGS) entry which is preliminary data.</text>
</comment>
<evidence type="ECO:0000259" key="3">
    <source>
        <dbReference type="Pfam" id="PF05089"/>
    </source>
</evidence>
<dbReference type="InterPro" id="IPR029018">
    <property type="entry name" value="Hex-like_dom2"/>
</dbReference>
<evidence type="ECO:0000259" key="5">
    <source>
        <dbReference type="Pfam" id="PF12972"/>
    </source>
</evidence>
<dbReference type="PANTHER" id="PTHR12872:SF1">
    <property type="entry name" value="ALPHA-N-ACETYLGLUCOSAMINIDASE"/>
    <property type="match status" value="1"/>
</dbReference>
<evidence type="ECO:0000259" key="4">
    <source>
        <dbReference type="Pfam" id="PF12971"/>
    </source>
</evidence>
<feature type="domain" description="Alpha-N-acetylglucosaminidase tim-barrel" evidence="3">
    <location>
        <begin position="132"/>
        <end position="466"/>
    </location>
</feature>
<name>A0ABW1P4Q3_9PSEU</name>
<dbReference type="Pfam" id="PF12971">
    <property type="entry name" value="NAGLU_N"/>
    <property type="match status" value="1"/>
</dbReference>